<proteinExistence type="predicted"/>
<dbReference type="KEGG" id="cau:Caur_1165"/>
<dbReference type="RefSeq" id="WP_012257051.1">
    <property type="nucleotide sequence ID" value="NC_010175.1"/>
</dbReference>
<dbReference type="EnsemblBacteria" id="ABY34395">
    <property type="protein sequence ID" value="ABY34395"/>
    <property type="gene ID" value="Caur_1165"/>
</dbReference>
<dbReference type="SUPFAM" id="SSF52833">
    <property type="entry name" value="Thioredoxin-like"/>
    <property type="match status" value="1"/>
</dbReference>
<sequence>MAVIELTICRLCSRSRPDIWQTLSRLRTAYSGALCIVELDCMAACDDVPAVMLEYDYFPRVTPQQLIEIVESRLHTVTRSPE</sequence>
<dbReference type="STRING" id="324602.Caur_1165"/>
<dbReference type="Pfam" id="PF01257">
    <property type="entry name" value="2Fe-2S_thioredx"/>
    <property type="match status" value="1"/>
</dbReference>
<accession>A9WJB8</accession>
<dbReference type="InParanoid" id="A9WJB8"/>
<dbReference type="PATRIC" id="fig|324602.8.peg.1332"/>
<evidence type="ECO:0008006" key="3">
    <source>
        <dbReference type="Google" id="ProtNLM"/>
    </source>
</evidence>
<dbReference type="eggNOG" id="COG1905">
    <property type="taxonomic scope" value="Bacteria"/>
</dbReference>
<dbReference type="Proteomes" id="UP000002008">
    <property type="component" value="Chromosome"/>
</dbReference>
<evidence type="ECO:0000313" key="1">
    <source>
        <dbReference type="EMBL" id="ABY34395.1"/>
    </source>
</evidence>
<keyword evidence="2" id="KW-1185">Reference proteome</keyword>
<dbReference type="Gene3D" id="3.40.30.10">
    <property type="entry name" value="Glutaredoxin"/>
    <property type="match status" value="1"/>
</dbReference>
<protein>
    <recommendedName>
        <fullName evidence="3">(2Fe-2S) ferredoxin domain-containing protein</fullName>
    </recommendedName>
</protein>
<gene>
    <name evidence="1" type="ordered locus">Caur_1165</name>
</gene>
<dbReference type="AlphaFoldDB" id="A9WJB8"/>
<reference evidence="2" key="1">
    <citation type="journal article" date="2011" name="BMC Genomics">
        <title>Complete genome sequence of the filamentous anoxygenic phototrophic bacterium Chloroflexus aurantiacus.</title>
        <authorList>
            <person name="Tang K.H."/>
            <person name="Barry K."/>
            <person name="Chertkov O."/>
            <person name="Dalin E."/>
            <person name="Han C.S."/>
            <person name="Hauser L.J."/>
            <person name="Honchak B.M."/>
            <person name="Karbach L.E."/>
            <person name="Land M.L."/>
            <person name="Lapidus A."/>
            <person name="Larimer F.W."/>
            <person name="Mikhailova N."/>
            <person name="Pitluck S."/>
            <person name="Pierson B.K."/>
            <person name="Blankenship R.E."/>
        </authorList>
    </citation>
    <scope>NUCLEOTIDE SEQUENCE [LARGE SCALE GENOMIC DNA]</scope>
    <source>
        <strain evidence="2">ATCC 29366 / DSM 635 / J-10-fl</strain>
    </source>
</reference>
<evidence type="ECO:0000313" key="2">
    <source>
        <dbReference type="Proteomes" id="UP000002008"/>
    </source>
</evidence>
<dbReference type="EMBL" id="CP000909">
    <property type="protein sequence ID" value="ABY34395.1"/>
    <property type="molecule type" value="Genomic_DNA"/>
</dbReference>
<dbReference type="HOGENOM" id="CLU_2583316_0_0_0"/>
<dbReference type="InterPro" id="IPR036249">
    <property type="entry name" value="Thioredoxin-like_sf"/>
</dbReference>
<organism evidence="1 2">
    <name type="scientific">Chloroflexus aurantiacus (strain ATCC 29366 / DSM 635 / J-10-fl)</name>
    <dbReference type="NCBI Taxonomy" id="324602"/>
    <lineage>
        <taxon>Bacteria</taxon>
        <taxon>Bacillati</taxon>
        <taxon>Chloroflexota</taxon>
        <taxon>Chloroflexia</taxon>
        <taxon>Chloroflexales</taxon>
        <taxon>Chloroflexineae</taxon>
        <taxon>Chloroflexaceae</taxon>
        <taxon>Chloroflexus</taxon>
    </lineage>
</organism>
<name>A9WJB8_CHLAA</name>